<dbReference type="Proteomes" id="UP001437256">
    <property type="component" value="Unassembled WGS sequence"/>
</dbReference>
<name>A0ABR2ZRX4_9AGAR</name>
<organism evidence="2 3">
    <name type="scientific">Marasmius tenuissimus</name>
    <dbReference type="NCBI Taxonomy" id="585030"/>
    <lineage>
        <taxon>Eukaryota</taxon>
        <taxon>Fungi</taxon>
        <taxon>Dikarya</taxon>
        <taxon>Basidiomycota</taxon>
        <taxon>Agaricomycotina</taxon>
        <taxon>Agaricomycetes</taxon>
        <taxon>Agaricomycetidae</taxon>
        <taxon>Agaricales</taxon>
        <taxon>Marasmiineae</taxon>
        <taxon>Marasmiaceae</taxon>
        <taxon>Marasmius</taxon>
    </lineage>
</organism>
<feature type="region of interest" description="Disordered" evidence="1">
    <location>
        <begin position="1"/>
        <end position="38"/>
    </location>
</feature>
<evidence type="ECO:0000313" key="2">
    <source>
        <dbReference type="EMBL" id="KAL0063483.1"/>
    </source>
</evidence>
<sequence length="97" mass="10693">MLEAIDQLSPEMVDDLDGFNPANNQHGGAEDYPELQISGVPDNEELDEMIQAIASHTPETDSDVLTVNYWSDPNDVTGTYVLILAMAPMASQWRPDD</sequence>
<comment type="caution">
    <text evidence="2">The sequence shown here is derived from an EMBL/GenBank/DDBJ whole genome shotgun (WGS) entry which is preliminary data.</text>
</comment>
<accession>A0ABR2ZRX4</accession>
<reference evidence="2 3" key="1">
    <citation type="submission" date="2024-05" db="EMBL/GenBank/DDBJ databases">
        <title>A draft genome resource for the thread blight pathogen Marasmius tenuissimus strain MS-2.</title>
        <authorList>
            <person name="Yulfo-Soto G.E."/>
            <person name="Baruah I.K."/>
            <person name="Amoako-Attah I."/>
            <person name="Bukari Y."/>
            <person name="Meinhardt L.W."/>
            <person name="Bailey B.A."/>
            <person name="Cohen S.P."/>
        </authorList>
    </citation>
    <scope>NUCLEOTIDE SEQUENCE [LARGE SCALE GENOMIC DNA]</scope>
    <source>
        <strain evidence="2 3">MS-2</strain>
    </source>
</reference>
<evidence type="ECO:0000313" key="3">
    <source>
        <dbReference type="Proteomes" id="UP001437256"/>
    </source>
</evidence>
<evidence type="ECO:0000256" key="1">
    <source>
        <dbReference type="SAM" id="MobiDB-lite"/>
    </source>
</evidence>
<keyword evidence="3" id="KW-1185">Reference proteome</keyword>
<proteinExistence type="predicted"/>
<gene>
    <name evidence="2" type="ORF">AAF712_009576</name>
</gene>
<protein>
    <submittedName>
        <fullName evidence="2">Uncharacterized protein</fullName>
    </submittedName>
</protein>
<dbReference type="EMBL" id="JBBXMP010000080">
    <property type="protein sequence ID" value="KAL0063483.1"/>
    <property type="molecule type" value="Genomic_DNA"/>
</dbReference>